<proteinExistence type="predicted"/>
<organism evidence="1 2">
    <name type="scientific">Pseudodesulfovibrio nedwellii</name>
    <dbReference type="NCBI Taxonomy" id="2973072"/>
    <lineage>
        <taxon>Bacteria</taxon>
        <taxon>Pseudomonadati</taxon>
        <taxon>Thermodesulfobacteriota</taxon>
        <taxon>Desulfovibrionia</taxon>
        <taxon>Desulfovibrionales</taxon>
        <taxon>Desulfovibrionaceae</taxon>
    </lineage>
</organism>
<sequence>MHEKSLIINGVNVTNIINRNESRVAALIPELIQEYYPDFIFEDLDIQDIYALTLNLIPAGYAQTGSIVLSNRLSDFEINSKIRIAIERVLDNPTRVTG</sequence>
<gene>
    <name evidence="1" type="ORF">SYK_12960</name>
</gene>
<dbReference type="Proteomes" id="UP001317742">
    <property type="component" value="Chromosome"/>
</dbReference>
<dbReference type="EMBL" id="AP026709">
    <property type="protein sequence ID" value="BDQ36936.1"/>
    <property type="molecule type" value="Genomic_DNA"/>
</dbReference>
<dbReference type="InterPro" id="IPR019657">
    <property type="entry name" value="ComFB"/>
</dbReference>
<keyword evidence="2" id="KW-1185">Reference proteome</keyword>
<reference evidence="1 2" key="1">
    <citation type="submission" date="2022-08" db="EMBL/GenBank/DDBJ databases">
        <title>Genome Sequence of the sulphate-reducing bacterium, Pseudodesulfovibrio sp. SYK.</title>
        <authorList>
            <person name="Kondo R."/>
            <person name="Kataoka T."/>
        </authorList>
    </citation>
    <scope>NUCLEOTIDE SEQUENCE [LARGE SCALE GENOMIC DNA]</scope>
    <source>
        <strain evidence="1 2">SYK</strain>
    </source>
</reference>
<dbReference type="Pfam" id="PF10719">
    <property type="entry name" value="ComFB"/>
    <property type="match status" value="1"/>
</dbReference>
<dbReference type="RefSeq" id="WP_281762806.1">
    <property type="nucleotide sequence ID" value="NZ_AP026709.1"/>
</dbReference>
<accession>A0ABN6S5B3</accession>
<evidence type="ECO:0000313" key="1">
    <source>
        <dbReference type="EMBL" id="BDQ36936.1"/>
    </source>
</evidence>
<name>A0ABN6S5B3_9BACT</name>
<protein>
    <recommendedName>
        <fullName evidence="3">Competence protein ComFB</fullName>
    </recommendedName>
</protein>
<evidence type="ECO:0000313" key="2">
    <source>
        <dbReference type="Proteomes" id="UP001317742"/>
    </source>
</evidence>
<evidence type="ECO:0008006" key="3">
    <source>
        <dbReference type="Google" id="ProtNLM"/>
    </source>
</evidence>